<dbReference type="InterPro" id="IPR003838">
    <property type="entry name" value="ABC3_permease_C"/>
</dbReference>
<evidence type="ECO:0000256" key="6">
    <source>
        <dbReference type="ARBA" id="ARBA00023136"/>
    </source>
</evidence>
<evidence type="ECO:0000313" key="10">
    <source>
        <dbReference type="Proteomes" id="UP000587527"/>
    </source>
</evidence>
<organism evidence="9 10">
    <name type="scientific">Allocatelliglobosispora scoriae</name>
    <dbReference type="NCBI Taxonomy" id="643052"/>
    <lineage>
        <taxon>Bacteria</taxon>
        <taxon>Bacillati</taxon>
        <taxon>Actinomycetota</taxon>
        <taxon>Actinomycetes</taxon>
        <taxon>Micromonosporales</taxon>
        <taxon>Micromonosporaceae</taxon>
        <taxon>Allocatelliglobosispora</taxon>
    </lineage>
</organism>
<dbReference type="AlphaFoldDB" id="A0A841BXM2"/>
<feature type="domain" description="ABC3 transporter permease C-terminal" evidence="8">
    <location>
        <begin position="778"/>
        <end position="897"/>
    </location>
</feature>
<evidence type="ECO:0000259" key="8">
    <source>
        <dbReference type="Pfam" id="PF02687"/>
    </source>
</evidence>
<dbReference type="PANTHER" id="PTHR30489:SF0">
    <property type="entry name" value="LIPOPROTEIN-RELEASING SYSTEM TRANSMEMBRANE PROTEIN LOLE"/>
    <property type="match status" value="1"/>
</dbReference>
<keyword evidence="6 7" id="KW-0472">Membrane</keyword>
<evidence type="ECO:0000256" key="7">
    <source>
        <dbReference type="SAM" id="Phobius"/>
    </source>
</evidence>
<comment type="subcellular location">
    <subcellularLocation>
        <location evidence="1">Cell membrane</location>
        <topology evidence="1">Multi-pass membrane protein</topology>
    </subcellularLocation>
</comment>
<dbReference type="InterPro" id="IPR051447">
    <property type="entry name" value="Lipoprotein-release_system"/>
</dbReference>
<evidence type="ECO:0000256" key="1">
    <source>
        <dbReference type="ARBA" id="ARBA00004651"/>
    </source>
</evidence>
<evidence type="ECO:0000256" key="2">
    <source>
        <dbReference type="ARBA" id="ARBA00005236"/>
    </source>
</evidence>
<dbReference type="PANTHER" id="PTHR30489">
    <property type="entry name" value="LIPOPROTEIN-RELEASING SYSTEM TRANSMEMBRANE PROTEIN LOLE"/>
    <property type="match status" value="1"/>
</dbReference>
<feature type="transmembrane region" description="Helical" evidence="7">
    <location>
        <begin position="441"/>
        <end position="467"/>
    </location>
</feature>
<keyword evidence="4 7" id="KW-0812">Transmembrane</keyword>
<comment type="caution">
    <text evidence="9">The sequence shown here is derived from an EMBL/GenBank/DDBJ whole genome shotgun (WGS) entry which is preliminary data.</text>
</comment>
<comment type="similarity">
    <text evidence="2">Belongs to the ABC-4 integral membrane protein family. LolC/E subfamily.</text>
</comment>
<keyword evidence="5 7" id="KW-1133">Transmembrane helix</keyword>
<keyword evidence="3" id="KW-1003">Cell membrane</keyword>
<dbReference type="GO" id="GO:0044874">
    <property type="term" value="P:lipoprotein localization to outer membrane"/>
    <property type="evidence" value="ECO:0007669"/>
    <property type="project" value="TreeGrafter"/>
</dbReference>
<feature type="transmembrane region" description="Helical" evidence="7">
    <location>
        <begin position="326"/>
        <end position="345"/>
    </location>
</feature>
<feature type="transmembrane region" description="Helical" evidence="7">
    <location>
        <begin position="827"/>
        <end position="850"/>
    </location>
</feature>
<sequence length="905" mass="93664">MSWLRSWAVSLRIARREARRNRGRSLLVLAMIGLPVLGLSFAAVSYDMFNLTRPELIERRLGAADALVSWAGGPVNQLTPGSVESGGSDKTPPEIPTTAEIEALFPAGSRAVSIMQGTAQMRTATGIGNVSAFALTIADPVTAGMVTLLDGVPPRSDTEVALTPQAAARLGAVIGGTVRTTVPDRAFTVTALVEMPEQLSEYIFFRAEAMPSPDGVPLRSSEWLMATPTPLGLADIGRLNAAGLRVMPRDVALNASLDEFTAQNTIAEEELTLGVIVIGMAIFEIVLLAGPAFAVGARRRQRELALVAAAGGTPAQVRRIVLADGVVLGAVGAVLGIVAGVALAFGGRPLIEEYLVGSRAGGYRFFPLALAGIVILAIGTGLLAALVPAFTAARQSVIAALSGRRGIVRSRTRWIVVGAVLLVVSSLVAVAGALVPSPEVILVGLILGQFSLALLTPSLVGVIGRLGSRLPLAPRIALRDTARNRASAAPAISAVMAVVAGSVMIGIFMNSQNIRNNSYHVPSGPLGSATIGLFTWGPAGQQRMGEATMRQIEARLRESLPVDRTAVVAGVSCRLSGADPDSYQCPLDPVVPPEQLCPFAERPPTPEEMPTALDDPRCRNGSPGTYSGLHNVVDDGGNLALITGGEAADVERAVAMLRSGGVVVSDERFLSGGKVTLRRTDTVDGQADGPLVTVPAYAMTTGARSINLIMPPSALPQLAAAFGGSMTSDPAYLFATTREMPTTAEVDGLNQAMQEIDNSIYPIVEQGADGEFDPTLLILALASALITLAAAGVATGLAAADGRSDLATLAAVGASPRLRRTLSLSQSGVIAGLGTLLGVIAGVGGAFAIIKALNVSTAEAWPVPMELPLAVPWGNLVTVFVVPLVAMLGAGLLTRSRLPIERRSQ</sequence>
<proteinExistence type="inferred from homology"/>
<evidence type="ECO:0000256" key="4">
    <source>
        <dbReference type="ARBA" id="ARBA00022692"/>
    </source>
</evidence>
<keyword evidence="10" id="KW-1185">Reference proteome</keyword>
<dbReference type="GO" id="GO:0098797">
    <property type="term" value="C:plasma membrane protein complex"/>
    <property type="evidence" value="ECO:0007669"/>
    <property type="project" value="TreeGrafter"/>
</dbReference>
<feature type="transmembrane region" description="Helical" evidence="7">
    <location>
        <begin position="776"/>
        <end position="800"/>
    </location>
</feature>
<dbReference type="RefSeq" id="WP_184841733.1">
    <property type="nucleotide sequence ID" value="NZ_JACHMN010000003.1"/>
</dbReference>
<feature type="transmembrane region" description="Helical" evidence="7">
    <location>
        <begin position="365"/>
        <end position="393"/>
    </location>
</feature>
<name>A0A841BXM2_9ACTN</name>
<evidence type="ECO:0000256" key="5">
    <source>
        <dbReference type="ARBA" id="ARBA00022989"/>
    </source>
</evidence>
<protein>
    <submittedName>
        <fullName evidence="9">Putative ABC transport system permease protein</fullName>
    </submittedName>
</protein>
<reference evidence="9 10" key="1">
    <citation type="submission" date="2020-08" db="EMBL/GenBank/DDBJ databases">
        <title>Sequencing the genomes of 1000 actinobacteria strains.</title>
        <authorList>
            <person name="Klenk H.-P."/>
        </authorList>
    </citation>
    <scope>NUCLEOTIDE SEQUENCE [LARGE SCALE GENOMIC DNA]</scope>
    <source>
        <strain evidence="9 10">DSM 45362</strain>
    </source>
</reference>
<evidence type="ECO:0000256" key="3">
    <source>
        <dbReference type="ARBA" id="ARBA00022475"/>
    </source>
</evidence>
<dbReference type="Proteomes" id="UP000587527">
    <property type="component" value="Unassembled WGS sequence"/>
</dbReference>
<feature type="transmembrane region" description="Helical" evidence="7">
    <location>
        <begin position="414"/>
        <end position="435"/>
    </location>
</feature>
<feature type="transmembrane region" description="Helical" evidence="7">
    <location>
        <begin position="870"/>
        <end position="893"/>
    </location>
</feature>
<accession>A0A841BXM2</accession>
<feature type="transmembrane region" description="Helical" evidence="7">
    <location>
        <begin position="488"/>
        <end position="509"/>
    </location>
</feature>
<dbReference type="EMBL" id="JACHMN010000003">
    <property type="protein sequence ID" value="MBB5872276.1"/>
    <property type="molecule type" value="Genomic_DNA"/>
</dbReference>
<feature type="transmembrane region" description="Helical" evidence="7">
    <location>
        <begin position="271"/>
        <end position="295"/>
    </location>
</feature>
<dbReference type="Pfam" id="PF02687">
    <property type="entry name" value="FtsX"/>
    <property type="match status" value="1"/>
</dbReference>
<evidence type="ECO:0000313" key="9">
    <source>
        <dbReference type="EMBL" id="MBB5872276.1"/>
    </source>
</evidence>
<gene>
    <name evidence="9" type="ORF">F4553_005710</name>
</gene>